<evidence type="ECO:0000256" key="1">
    <source>
        <dbReference type="SAM" id="MobiDB-lite"/>
    </source>
</evidence>
<proteinExistence type="predicted"/>
<keyword evidence="3" id="KW-1185">Reference proteome</keyword>
<dbReference type="Proteomes" id="UP000748756">
    <property type="component" value="Unassembled WGS sequence"/>
</dbReference>
<dbReference type="PANTHER" id="PTHR31389">
    <property type="entry name" value="LD39211P"/>
    <property type="match status" value="1"/>
</dbReference>
<protein>
    <submittedName>
        <fullName evidence="2">Uncharacterized protein</fullName>
    </submittedName>
</protein>
<gene>
    <name evidence="2" type="ORF">BG015_009182</name>
</gene>
<feature type="region of interest" description="Disordered" evidence="1">
    <location>
        <begin position="1"/>
        <end position="39"/>
    </location>
</feature>
<accession>A0A9P5RZF1</accession>
<reference evidence="2" key="1">
    <citation type="journal article" date="2020" name="Fungal Divers.">
        <title>Resolving the Mortierellaceae phylogeny through synthesis of multi-gene phylogenetics and phylogenomics.</title>
        <authorList>
            <person name="Vandepol N."/>
            <person name="Liber J."/>
            <person name="Desiro A."/>
            <person name="Na H."/>
            <person name="Kennedy M."/>
            <person name="Barry K."/>
            <person name="Grigoriev I.V."/>
            <person name="Miller A.N."/>
            <person name="O'Donnell K."/>
            <person name="Stajich J.E."/>
            <person name="Bonito G."/>
        </authorList>
    </citation>
    <scope>NUCLEOTIDE SEQUENCE</scope>
    <source>
        <strain evidence="2">NRRL 6426</strain>
    </source>
</reference>
<organism evidence="2 3">
    <name type="scientific">Linnemannia schmuckeri</name>
    <dbReference type="NCBI Taxonomy" id="64567"/>
    <lineage>
        <taxon>Eukaryota</taxon>
        <taxon>Fungi</taxon>
        <taxon>Fungi incertae sedis</taxon>
        <taxon>Mucoromycota</taxon>
        <taxon>Mortierellomycotina</taxon>
        <taxon>Mortierellomycetes</taxon>
        <taxon>Mortierellales</taxon>
        <taxon>Mortierellaceae</taxon>
        <taxon>Linnemannia</taxon>
    </lineage>
</organism>
<comment type="caution">
    <text evidence="2">The sequence shown here is derived from an EMBL/GenBank/DDBJ whole genome shotgun (WGS) entry which is preliminary data.</text>
</comment>
<feature type="non-terminal residue" evidence="2">
    <location>
        <position position="1"/>
    </location>
</feature>
<evidence type="ECO:0000313" key="2">
    <source>
        <dbReference type="EMBL" id="KAF9149044.1"/>
    </source>
</evidence>
<sequence length="203" mass="22671">QRVLSTPPTSGVLPPADLRQQHPGSPPPLSNPATNRTATGARHEQGIVLWLDSGDRVSTPFLRWLPSFLLQNGMWSPQSQDDMQTWTHPGLLEYFHDSIDNYAPGESNCNGAAMAFDVRNHTIRGGIMREWVECARIKDCIAPEGSSRANHRQDQAALTYLVKRMGYGQELCHGMPAVYGIQVNQDRYCNEEIAAQPDRVVYN</sequence>
<dbReference type="PANTHER" id="PTHR31389:SF4">
    <property type="entry name" value="LD39211P"/>
    <property type="match status" value="1"/>
</dbReference>
<evidence type="ECO:0000313" key="3">
    <source>
        <dbReference type="Proteomes" id="UP000748756"/>
    </source>
</evidence>
<dbReference type="OrthoDB" id="5954868at2759"/>
<dbReference type="EMBL" id="JAAAUQ010000580">
    <property type="protein sequence ID" value="KAF9149044.1"/>
    <property type="molecule type" value="Genomic_DNA"/>
</dbReference>
<name>A0A9P5RZF1_9FUNG</name>
<dbReference type="AlphaFoldDB" id="A0A9P5RZF1"/>